<name>Q65U73_MANSM</name>
<dbReference type="EMBL" id="AE016827">
    <property type="protein sequence ID" value="AAU37487.1"/>
    <property type="molecule type" value="Genomic_DNA"/>
</dbReference>
<dbReference type="AlphaFoldDB" id="Q65U73"/>
<reference evidence="1 2" key="1">
    <citation type="journal article" date="2004" name="Nat. Biotechnol.">
        <title>The genome sequence of the capnophilic rumen bacterium Mannheimia succiniciproducens.</title>
        <authorList>
            <person name="Hong S.H."/>
            <person name="Kim J.S."/>
            <person name="Lee S.Y."/>
            <person name="In Y.H."/>
            <person name="Choi S.S."/>
            <person name="Rih J.-K."/>
            <person name="Kim C.H."/>
            <person name="Jeong H."/>
            <person name="Hur C.G."/>
            <person name="Kim J.J."/>
        </authorList>
    </citation>
    <scope>NUCLEOTIDE SEQUENCE [LARGE SCALE GENOMIC DNA]</scope>
    <source>
        <strain evidence="2">KCTC 0769BP / MBEL55E</strain>
    </source>
</reference>
<protein>
    <submittedName>
        <fullName evidence="1">Uncharacterized protein</fullName>
    </submittedName>
</protein>
<proteinExistence type="predicted"/>
<dbReference type="Proteomes" id="UP000000607">
    <property type="component" value="Chromosome"/>
</dbReference>
<dbReference type="STRING" id="221988.MS0881"/>
<evidence type="ECO:0000313" key="1">
    <source>
        <dbReference type="EMBL" id="AAU37487.1"/>
    </source>
</evidence>
<sequence length="59" mass="7145">MKFADFSLCKFKCCIQNAIQRSRKEKRREFITKKCGQNLSFFMTALNLFYMRTTGRYFP</sequence>
<organism evidence="1 2">
    <name type="scientific">Mannheimia succiniciproducens (strain KCTC 0769BP / MBEL55E)</name>
    <dbReference type="NCBI Taxonomy" id="221988"/>
    <lineage>
        <taxon>Bacteria</taxon>
        <taxon>Pseudomonadati</taxon>
        <taxon>Pseudomonadota</taxon>
        <taxon>Gammaproteobacteria</taxon>
        <taxon>Pasteurellales</taxon>
        <taxon>Pasteurellaceae</taxon>
        <taxon>Basfia</taxon>
    </lineage>
</organism>
<dbReference type="KEGG" id="msu:MS0881"/>
<accession>Q65U73</accession>
<dbReference type="HOGENOM" id="CLU_2955121_0_0_6"/>
<gene>
    <name evidence="1" type="ordered locus">MS0881</name>
</gene>
<evidence type="ECO:0000313" key="2">
    <source>
        <dbReference type="Proteomes" id="UP000000607"/>
    </source>
</evidence>
<keyword evidence="2" id="KW-1185">Reference proteome</keyword>